<reference evidence="13" key="1">
    <citation type="submission" date="2015-11" db="EMBL/GenBank/DDBJ databases">
        <authorList>
            <person name="Seth-Smith H.M.B."/>
        </authorList>
    </citation>
    <scope>NUCLEOTIDE SEQUENCE [LARGE SCALE GENOMIC DNA]</scope>
    <source>
        <strain evidence="13">2013Ark11</strain>
    </source>
</reference>
<dbReference type="Gene3D" id="1.20.81.30">
    <property type="entry name" value="Type II secretion system (T2SS), domain F"/>
    <property type="match status" value="2"/>
</dbReference>
<dbReference type="InterPro" id="IPR001992">
    <property type="entry name" value="T2SS_GspF/T4SS_PilC_CS"/>
</dbReference>
<evidence type="ECO:0000256" key="3">
    <source>
        <dbReference type="ARBA" id="ARBA00022448"/>
    </source>
</evidence>
<feature type="domain" description="Type II secretion system protein GspF" evidence="11">
    <location>
        <begin position="275"/>
        <end position="397"/>
    </location>
</feature>
<keyword evidence="6 9" id="KW-0812">Transmembrane</keyword>
<evidence type="ECO:0000256" key="8">
    <source>
        <dbReference type="ARBA" id="ARBA00023136"/>
    </source>
</evidence>
<evidence type="ECO:0000256" key="7">
    <source>
        <dbReference type="ARBA" id="ARBA00022989"/>
    </source>
</evidence>
<evidence type="ECO:0000256" key="2">
    <source>
        <dbReference type="ARBA" id="ARBA00005745"/>
    </source>
</evidence>
<dbReference type="OrthoDB" id="9805682at2"/>
<accession>A0A0S4M5P5</accession>
<dbReference type="GO" id="GO:0005886">
    <property type="term" value="C:plasma membrane"/>
    <property type="evidence" value="ECO:0007669"/>
    <property type="project" value="UniProtKB-SubCell"/>
</dbReference>
<keyword evidence="13" id="KW-1185">Reference proteome</keyword>
<evidence type="ECO:0000256" key="9">
    <source>
        <dbReference type="RuleBase" id="RU003923"/>
    </source>
</evidence>
<proteinExistence type="inferred from homology"/>
<dbReference type="PANTHER" id="PTHR30012">
    <property type="entry name" value="GENERAL SECRETION PATHWAY PROTEIN"/>
    <property type="match status" value="1"/>
</dbReference>
<comment type="similarity">
    <text evidence="2 9">Belongs to the GSP F family.</text>
</comment>
<evidence type="ECO:0000256" key="4">
    <source>
        <dbReference type="ARBA" id="ARBA00022475"/>
    </source>
</evidence>
<dbReference type="Proteomes" id="UP000198651">
    <property type="component" value="Chromosome I"/>
</dbReference>
<keyword evidence="7 10" id="KW-1133">Transmembrane helix</keyword>
<dbReference type="STRING" id="1561003.Ark11_0612"/>
<dbReference type="InterPro" id="IPR003004">
    <property type="entry name" value="GspF/PilC"/>
</dbReference>
<organism evidence="12 13">
    <name type="scientific">Candidatus Ichthyocystis hellenicum</name>
    <dbReference type="NCBI Taxonomy" id="1561003"/>
    <lineage>
        <taxon>Bacteria</taxon>
        <taxon>Pseudomonadati</taxon>
        <taxon>Pseudomonadota</taxon>
        <taxon>Betaproteobacteria</taxon>
        <taxon>Burkholderiales</taxon>
        <taxon>Candidatus Ichthyocystis</taxon>
    </lineage>
</organism>
<evidence type="ECO:0000313" key="12">
    <source>
        <dbReference type="EMBL" id="CUT17448.1"/>
    </source>
</evidence>
<dbReference type="GO" id="GO:0015628">
    <property type="term" value="P:protein secretion by the type II secretion system"/>
    <property type="evidence" value="ECO:0007669"/>
    <property type="project" value="TreeGrafter"/>
</dbReference>
<protein>
    <submittedName>
        <fullName evidence="12">Type II secretion system protein F</fullName>
    </submittedName>
</protein>
<evidence type="ECO:0000256" key="5">
    <source>
        <dbReference type="ARBA" id="ARBA00022519"/>
    </source>
</evidence>
<name>A0A0S4M5P5_9BURK</name>
<dbReference type="PANTHER" id="PTHR30012:SF7">
    <property type="entry name" value="PROTEIN TRANSPORT PROTEIN HOFC HOMOLOG"/>
    <property type="match status" value="1"/>
</dbReference>
<comment type="subcellular location">
    <subcellularLocation>
        <location evidence="1 9">Cell inner membrane</location>
        <topology evidence="1 9">Multi-pass membrane protein</topology>
    </subcellularLocation>
</comment>
<evidence type="ECO:0000259" key="11">
    <source>
        <dbReference type="Pfam" id="PF00482"/>
    </source>
</evidence>
<feature type="transmembrane region" description="Helical" evidence="10">
    <location>
        <begin position="220"/>
        <end position="240"/>
    </location>
</feature>
<dbReference type="InterPro" id="IPR018076">
    <property type="entry name" value="T2SS_GspF_dom"/>
</dbReference>
<keyword evidence="5" id="KW-0997">Cell inner membrane</keyword>
<dbReference type="PRINTS" id="PR00812">
    <property type="entry name" value="BCTERIALGSPF"/>
</dbReference>
<keyword evidence="3 9" id="KW-0813">Transport</keyword>
<dbReference type="Pfam" id="PF00482">
    <property type="entry name" value="T2SSF"/>
    <property type="match status" value="2"/>
</dbReference>
<evidence type="ECO:0000256" key="1">
    <source>
        <dbReference type="ARBA" id="ARBA00004429"/>
    </source>
</evidence>
<dbReference type="FunFam" id="1.20.81.30:FF:000001">
    <property type="entry name" value="Type II secretion system protein F"/>
    <property type="match status" value="2"/>
</dbReference>
<dbReference type="InterPro" id="IPR042094">
    <property type="entry name" value="T2SS_GspF_sf"/>
</dbReference>
<dbReference type="PROSITE" id="PS00874">
    <property type="entry name" value="T2SP_F"/>
    <property type="match status" value="1"/>
</dbReference>
<feature type="transmembrane region" description="Helical" evidence="10">
    <location>
        <begin position="170"/>
        <end position="193"/>
    </location>
</feature>
<feature type="domain" description="Type II secretion system protein GspF" evidence="11">
    <location>
        <begin position="71"/>
        <end position="194"/>
    </location>
</feature>
<dbReference type="AlphaFoldDB" id="A0A0S4M5P5"/>
<sequence>MATNPKSTKSLLFSWKAKDKTGEVVSGKLRSSSRAEVIDNLKSQGYSVNSVVLVNENRSSGRVKKTDIVSFTSQLATMLKAGVPLLQSLDMISSAQKKKVMADVVSNLAQEVRKGSSFSKSLKKFPEIFDDLFVSMVAAGEQSGMLDQLLDRLSGYLEKSMKLRSQIKTALIYPISVMAIAMAVVIMMMLWVIPSFKEIFDNVGAELPALTQMLVDASSFLINHGVKLVVSLAIIVFVVFRIYKGSKSMQRSFHRKISKLPIVGSIITLATLSRWARTMTTMVKAGMPLVDALEFSGRSSDNILVFEDTSNVVRQVRSGVSLSVAMRTCTVFPELMIQFVTIGEESGRLEEMLYKVADIYEEEVDVMVRNLSSLLEPIIIFVLGGTVAFIITAMYMPIFKMGEAVS</sequence>
<evidence type="ECO:0000256" key="6">
    <source>
        <dbReference type="ARBA" id="ARBA00022692"/>
    </source>
</evidence>
<evidence type="ECO:0000256" key="10">
    <source>
        <dbReference type="SAM" id="Phobius"/>
    </source>
</evidence>
<dbReference type="RefSeq" id="WP_092342873.1">
    <property type="nucleotide sequence ID" value="NZ_FLSL01000085.1"/>
</dbReference>
<gene>
    <name evidence="12" type="ORF">Ark11_0612</name>
</gene>
<keyword evidence="8 10" id="KW-0472">Membrane</keyword>
<dbReference type="PATRIC" id="fig|1561003.3.peg.616"/>
<evidence type="ECO:0000313" key="13">
    <source>
        <dbReference type="Proteomes" id="UP000198651"/>
    </source>
</evidence>
<keyword evidence="4" id="KW-1003">Cell membrane</keyword>
<dbReference type="EMBL" id="LN906597">
    <property type="protein sequence ID" value="CUT17448.1"/>
    <property type="molecule type" value="Genomic_DNA"/>
</dbReference>
<feature type="transmembrane region" description="Helical" evidence="10">
    <location>
        <begin position="378"/>
        <end position="398"/>
    </location>
</feature>